<proteinExistence type="predicted"/>
<evidence type="ECO:0000256" key="1">
    <source>
        <dbReference type="SAM" id="SignalP"/>
    </source>
</evidence>
<name>A0A5C3QH89_9AGAR</name>
<gene>
    <name evidence="2" type="ORF">BDV98DRAFT_657320</name>
</gene>
<sequence>MHLHRLVSFIALSLGASAASVHIGTRQLSPGGQSCVVNTSPDRFLLKATYKTAPFDTADLVITYADYNTAPPPNPIPSNPSKTSNYVLSVKDWYQGSFNYTLETNVLNAVARLRPILKISPTILRSGESPAFIAKLFTAIPDVWAGYCFMNSDTATGAPHLLAANEHSDKWAICSNSTSEVPGRLDVVYDPVSNHPSYQLNSCQGVTIEVVPV</sequence>
<keyword evidence="3" id="KW-1185">Reference proteome</keyword>
<feature type="chain" id="PRO_5023151403" evidence="1">
    <location>
        <begin position="19"/>
        <end position="213"/>
    </location>
</feature>
<feature type="signal peptide" evidence="1">
    <location>
        <begin position="1"/>
        <end position="18"/>
    </location>
</feature>
<organism evidence="2 3">
    <name type="scientific">Pterulicium gracile</name>
    <dbReference type="NCBI Taxonomy" id="1884261"/>
    <lineage>
        <taxon>Eukaryota</taxon>
        <taxon>Fungi</taxon>
        <taxon>Dikarya</taxon>
        <taxon>Basidiomycota</taxon>
        <taxon>Agaricomycotina</taxon>
        <taxon>Agaricomycetes</taxon>
        <taxon>Agaricomycetidae</taxon>
        <taxon>Agaricales</taxon>
        <taxon>Pleurotineae</taxon>
        <taxon>Pterulaceae</taxon>
        <taxon>Pterulicium</taxon>
    </lineage>
</organism>
<evidence type="ECO:0000313" key="3">
    <source>
        <dbReference type="Proteomes" id="UP000305067"/>
    </source>
</evidence>
<protein>
    <submittedName>
        <fullName evidence="2">Uncharacterized protein</fullName>
    </submittedName>
</protein>
<dbReference type="OrthoDB" id="5985073at2759"/>
<accession>A0A5C3QH89</accession>
<dbReference type="AlphaFoldDB" id="A0A5C3QH89"/>
<reference evidence="2 3" key="1">
    <citation type="journal article" date="2019" name="Nat. Ecol. Evol.">
        <title>Megaphylogeny resolves global patterns of mushroom evolution.</title>
        <authorList>
            <person name="Varga T."/>
            <person name="Krizsan K."/>
            <person name="Foldi C."/>
            <person name="Dima B."/>
            <person name="Sanchez-Garcia M."/>
            <person name="Sanchez-Ramirez S."/>
            <person name="Szollosi G.J."/>
            <person name="Szarkandi J.G."/>
            <person name="Papp V."/>
            <person name="Albert L."/>
            <person name="Andreopoulos W."/>
            <person name="Angelini C."/>
            <person name="Antonin V."/>
            <person name="Barry K.W."/>
            <person name="Bougher N.L."/>
            <person name="Buchanan P."/>
            <person name="Buyck B."/>
            <person name="Bense V."/>
            <person name="Catcheside P."/>
            <person name="Chovatia M."/>
            <person name="Cooper J."/>
            <person name="Damon W."/>
            <person name="Desjardin D."/>
            <person name="Finy P."/>
            <person name="Geml J."/>
            <person name="Haridas S."/>
            <person name="Hughes K."/>
            <person name="Justo A."/>
            <person name="Karasinski D."/>
            <person name="Kautmanova I."/>
            <person name="Kiss B."/>
            <person name="Kocsube S."/>
            <person name="Kotiranta H."/>
            <person name="LaButti K.M."/>
            <person name="Lechner B.E."/>
            <person name="Liimatainen K."/>
            <person name="Lipzen A."/>
            <person name="Lukacs Z."/>
            <person name="Mihaltcheva S."/>
            <person name="Morgado L.N."/>
            <person name="Niskanen T."/>
            <person name="Noordeloos M.E."/>
            <person name="Ohm R.A."/>
            <person name="Ortiz-Santana B."/>
            <person name="Ovrebo C."/>
            <person name="Racz N."/>
            <person name="Riley R."/>
            <person name="Savchenko A."/>
            <person name="Shiryaev A."/>
            <person name="Soop K."/>
            <person name="Spirin V."/>
            <person name="Szebenyi C."/>
            <person name="Tomsovsky M."/>
            <person name="Tulloss R.E."/>
            <person name="Uehling J."/>
            <person name="Grigoriev I.V."/>
            <person name="Vagvolgyi C."/>
            <person name="Papp T."/>
            <person name="Martin F.M."/>
            <person name="Miettinen O."/>
            <person name="Hibbett D.S."/>
            <person name="Nagy L.G."/>
        </authorList>
    </citation>
    <scope>NUCLEOTIDE SEQUENCE [LARGE SCALE GENOMIC DNA]</scope>
    <source>
        <strain evidence="2 3">CBS 309.79</strain>
    </source>
</reference>
<dbReference type="EMBL" id="ML178833">
    <property type="protein sequence ID" value="TFK99538.1"/>
    <property type="molecule type" value="Genomic_DNA"/>
</dbReference>
<keyword evidence="1" id="KW-0732">Signal</keyword>
<evidence type="ECO:0000313" key="2">
    <source>
        <dbReference type="EMBL" id="TFK99538.1"/>
    </source>
</evidence>
<dbReference type="Proteomes" id="UP000305067">
    <property type="component" value="Unassembled WGS sequence"/>
</dbReference>